<keyword evidence="3" id="KW-1185">Reference proteome</keyword>
<evidence type="ECO:0000313" key="4">
    <source>
        <dbReference type="WBParaSite" id="PSAMB.scaffold601size46076.g7352.t1"/>
    </source>
</evidence>
<reference evidence="4" key="1">
    <citation type="submission" date="2022-11" db="UniProtKB">
        <authorList>
            <consortium name="WormBaseParasite"/>
        </authorList>
    </citation>
    <scope>IDENTIFICATION</scope>
</reference>
<proteinExistence type="predicted"/>
<keyword evidence="2" id="KW-0732">Signal</keyword>
<feature type="chain" id="PRO_5037641028" evidence="2">
    <location>
        <begin position="20"/>
        <end position="388"/>
    </location>
</feature>
<organism evidence="3 4">
    <name type="scientific">Plectus sambesii</name>
    <dbReference type="NCBI Taxonomy" id="2011161"/>
    <lineage>
        <taxon>Eukaryota</taxon>
        <taxon>Metazoa</taxon>
        <taxon>Ecdysozoa</taxon>
        <taxon>Nematoda</taxon>
        <taxon>Chromadorea</taxon>
        <taxon>Plectida</taxon>
        <taxon>Plectina</taxon>
        <taxon>Plectoidea</taxon>
        <taxon>Plectidae</taxon>
        <taxon>Plectus</taxon>
    </lineage>
</organism>
<sequence length="388" mass="42317">MSLSIFLLLLLSTVQVSSAFNCYKCSLIGISDAGLRATVAQFLSSYVTFPPEEASCASNPVAQVPGCNLACVHIKLMVDFSQYSGPQLATYTREQIRSLGHVPVSIRDCLELQWPTVSRYVTWGYLPKINPEKSCFELTGGIYGTPVGGELCLANTGDYRAQNPDLSEHESDPAQPTATQPRLPISYQDCSQSYMPNSNMETILTMAGYKVPTSVNVNMIDPALHKPAKLAQLQKDNSNFATCFFPVGDLKQGCTQMAYSAGIRVNMTAYSGEDIVYSNLLRLSQEKVRAFNYTSAIARGCISELPGKGLPVPANLAYPSIPEGDNCFDLHSDIWDLQLSSQICLCNKDGCNTHEFNPLFPSSAVSNRIAIPLIAAQLLFVSISFVGW</sequence>
<name>A0A914X4U6_9BILA</name>
<feature type="signal peptide" evidence="2">
    <location>
        <begin position="1"/>
        <end position="19"/>
    </location>
</feature>
<evidence type="ECO:0000256" key="1">
    <source>
        <dbReference type="SAM" id="MobiDB-lite"/>
    </source>
</evidence>
<dbReference type="Proteomes" id="UP000887566">
    <property type="component" value="Unplaced"/>
</dbReference>
<evidence type="ECO:0000313" key="3">
    <source>
        <dbReference type="Proteomes" id="UP000887566"/>
    </source>
</evidence>
<evidence type="ECO:0000256" key="2">
    <source>
        <dbReference type="SAM" id="SignalP"/>
    </source>
</evidence>
<accession>A0A914X4U6</accession>
<protein>
    <submittedName>
        <fullName evidence="4">Uncharacterized protein</fullName>
    </submittedName>
</protein>
<dbReference type="WBParaSite" id="PSAMB.scaffold601size46076.g7352.t1">
    <property type="protein sequence ID" value="PSAMB.scaffold601size46076.g7352.t1"/>
    <property type="gene ID" value="PSAMB.scaffold601size46076.g7352"/>
</dbReference>
<feature type="region of interest" description="Disordered" evidence="1">
    <location>
        <begin position="162"/>
        <end position="182"/>
    </location>
</feature>
<dbReference type="AlphaFoldDB" id="A0A914X4U6"/>